<sequence>MQRNWNYQPGPNHFQNMYPPQFPFQNQGSFHGMKSPYEQFQKPPMPMGKYPMNQGGGPMGGPYPKGPNPLLQAFQDQNGQMDFDKVFSTVGQVVNTVHQVQPLVKQVGSMIKGFKV</sequence>
<accession>A0A6G1X8F6</accession>
<dbReference type="OrthoDB" id="2456726at2"/>
<evidence type="ECO:0000313" key="2">
    <source>
        <dbReference type="EMBL" id="MRG87227.1"/>
    </source>
</evidence>
<feature type="region of interest" description="Disordered" evidence="1">
    <location>
        <begin position="1"/>
        <end position="73"/>
    </location>
</feature>
<reference evidence="2 3" key="1">
    <citation type="submission" date="2019-11" db="EMBL/GenBank/DDBJ databases">
        <authorList>
            <person name="Li J."/>
        </authorList>
    </citation>
    <scope>NUCLEOTIDE SEQUENCE [LARGE SCALE GENOMIC DNA]</scope>
    <source>
        <strain evidence="2 3">J4</strain>
    </source>
</reference>
<protein>
    <recommendedName>
        <fullName evidence="4">Spore coat protein</fullName>
    </recommendedName>
</protein>
<dbReference type="Proteomes" id="UP000480185">
    <property type="component" value="Unassembled WGS sequence"/>
</dbReference>
<dbReference type="InterPro" id="IPR025555">
    <property type="entry name" value="YppG"/>
</dbReference>
<dbReference type="AlphaFoldDB" id="A0A6G1X8F6"/>
<gene>
    <name evidence="2" type="ORF">GH754_13075</name>
</gene>
<evidence type="ECO:0008006" key="4">
    <source>
        <dbReference type="Google" id="ProtNLM"/>
    </source>
</evidence>
<feature type="compositionally biased region" description="Polar residues" evidence="1">
    <location>
        <begin position="1"/>
        <end position="15"/>
    </location>
</feature>
<proteinExistence type="predicted"/>
<evidence type="ECO:0000313" key="3">
    <source>
        <dbReference type="Proteomes" id="UP000480185"/>
    </source>
</evidence>
<keyword evidence="3" id="KW-1185">Reference proteome</keyword>
<organism evidence="2 3">
    <name type="scientific">Salinibacillus xinjiangensis</name>
    <dbReference type="NCBI Taxonomy" id="1229268"/>
    <lineage>
        <taxon>Bacteria</taxon>
        <taxon>Bacillati</taxon>
        <taxon>Bacillota</taxon>
        <taxon>Bacilli</taxon>
        <taxon>Bacillales</taxon>
        <taxon>Bacillaceae</taxon>
        <taxon>Salinibacillus</taxon>
    </lineage>
</organism>
<comment type="caution">
    <text evidence="2">The sequence shown here is derived from an EMBL/GenBank/DDBJ whole genome shotgun (WGS) entry which is preliminary data.</text>
</comment>
<dbReference type="Pfam" id="PF14179">
    <property type="entry name" value="YppG"/>
    <property type="match status" value="1"/>
</dbReference>
<evidence type="ECO:0000256" key="1">
    <source>
        <dbReference type="SAM" id="MobiDB-lite"/>
    </source>
</evidence>
<dbReference type="EMBL" id="WJNH01000008">
    <property type="protein sequence ID" value="MRG87227.1"/>
    <property type="molecule type" value="Genomic_DNA"/>
</dbReference>
<name>A0A6G1X8F6_9BACI</name>
<dbReference type="RefSeq" id="WP_153729120.1">
    <property type="nucleotide sequence ID" value="NZ_WJNH01000008.1"/>
</dbReference>